<accession>A0A8J5JL84</accession>
<reference evidence="2" key="1">
    <citation type="journal article" date="2021" name="Sci. Adv.">
        <title>The American lobster genome reveals insights on longevity, neural, and immune adaptations.</title>
        <authorList>
            <person name="Polinski J.M."/>
            <person name="Zimin A.V."/>
            <person name="Clark K.F."/>
            <person name="Kohn A.B."/>
            <person name="Sadowski N."/>
            <person name="Timp W."/>
            <person name="Ptitsyn A."/>
            <person name="Khanna P."/>
            <person name="Romanova D.Y."/>
            <person name="Williams P."/>
            <person name="Greenwood S.J."/>
            <person name="Moroz L.L."/>
            <person name="Walt D.R."/>
            <person name="Bodnar A.G."/>
        </authorList>
    </citation>
    <scope>NUCLEOTIDE SEQUENCE</scope>
    <source>
        <strain evidence="2">GMGI-L3</strain>
    </source>
</reference>
<evidence type="ECO:0000256" key="1">
    <source>
        <dbReference type="SAM" id="Phobius"/>
    </source>
</evidence>
<feature type="transmembrane region" description="Helical" evidence="1">
    <location>
        <begin position="79"/>
        <end position="103"/>
    </location>
</feature>
<name>A0A8J5JL84_HOMAM</name>
<gene>
    <name evidence="2" type="ORF">Hamer_G025430</name>
</gene>
<keyword evidence="1" id="KW-0472">Membrane</keyword>
<evidence type="ECO:0000313" key="3">
    <source>
        <dbReference type="Proteomes" id="UP000747542"/>
    </source>
</evidence>
<comment type="caution">
    <text evidence="2">The sequence shown here is derived from an EMBL/GenBank/DDBJ whole genome shotgun (WGS) entry which is preliminary data.</text>
</comment>
<protein>
    <submittedName>
        <fullName evidence="2">Uncharacterized protein</fullName>
    </submittedName>
</protein>
<sequence>MLVEFQEDIGLLYCEFTLLDLPQVQGVRCEHAVGPPLDQVVDRLKYSMNDLKHPWVESAQGSVLPDFIQHTEAMYSPGAMAGMAIGMFFLGLLLGIGVMLYTLSKFGLAEGFEFIPLRSDHSRSLEDRVRRLLGRQSTPSAWKTEYVDCLEDRVRRLLGRQSTSTAWKTEYVDCLEDRVRRLLGRQSTPTAWKTERRLLKDRAHEIFYFLMVMVRNKADNIAMKEYVASLEHRVRQLLGRQST</sequence>
<keyword evidence="3" id="KW-1185">Reference proteome</keyword>
<keyword evidence="1" id="KW-0812">Transmembrane</keyword>
<dbReference type="AlphaFoldDB" id="A0A8J5JL84"/>
<dbReference type="Proteomes" id="UP000747542">
    <property type="component" value="Unassembled WGS sequence"/>
</dbReference>
<proteinExistence type="predicted"/>
<evidence type="ECO:0000313" key="2">
    <source>
        <dbReference type="EMBL" id="KAG7158051.1"/>
    </source>
</evidence>
<dbReference type="EMBL" id="JAHLQT010035872">
    <property type="protein sequence ID" value="KAG7158051.1"/>
    <property type="molecule type" value="Genomic_DNA"/>
</dbReference>
<keyword evidence="1" id="KW-1133">Transmembrane helix</keyword>
<organism evidence="2 3">
    <name type="scientific">Homarus americanus</name>
    <name type="common">American lobster</name>
    <dbReference type="NCBI Taxonomy" id="6706"/>
    <lineage>
        <taxon>Eukaryota</taxon>
        <taxon>Metazoa</taxon>
        <taxon>Ecdysozoa</taxon>
        <taxon>Arthropoda</taxon>
        <taxon>Crustacea</taxon>
        <taxon>Multicrustacea</taxon>
        <taxon>Malacostraca</taxon>
        <taxon>Eumalacostraca</taxon>
        <taxon>Eucarida</taxon>
        <taxon>Decapoda</taxon>
        <taxon>Pleocyemata</taxon>
        <taxon>Astacidea</taxon>
        <taxon>Nephropoidea</taxon>
        <taxon>Nephropidae</taxon>
        <taxon>Homarus</taxon>
    </lineage>
</organism>